<dbReference type="Pfam" id="PF02310">
    <property type="entry name" value="B12-binding"/>
    <property type="match status" value="1"/>
</dbReference>
<evidence type="ECO:0000256" key="1">
    <source>
        <dbReference type="ARBA" id="ARBA00010854"/>
    </source>
</evidence>
<name>A0A6A8M4E3_9FIRM</name>
<dbReference type="Gene3D" id="1.10.1240.10">
    <property type="entry name" value="Methionine synthase domain"/>
    <property type="match status" value="1"/>
</dbReference>
<dbReference type="GO" id="GO:0046653">
    <property type="term" value="P:tetrahydrofolate metabolic process"/>
    <property type="evidence" value="ECO:0007669"/>
    <property type="project" value="TreeGrafter"/>
</dbReference>
<dbReference type="GO" id="GO:0008705">
    <property type="term" value="F:methionine synthase activity"/>
    <property type="evidence" value="ECO:0007669"/>
    <property type="project" value="TreeGrafter"/>
</dbReference>
<dbReference type="InterPro" id="IPR006158">
    <property type="entry name" value="Cobalamin-bd"/>
</dbReference>
<evidence type="ECO:0000259" key="5">
    <source>
        <dbReference type="PROSITE" id="PS51337"/>
    </source>
</evidence>
<dbReference type="PROSITE" id="PS51337">
    <property type="entry name" value="B12_BINDING_NTER"/>
    <property type="match status" value="1"/>
</dbReference>
<dbReference type="GO" id="GO:0046872">
    <property type="term" value="F:metal ion binding"/>
    <property type="evidence" value="ECO:0007669"/>
    <property type="project" value="UniProtKB-KW"/>
</dbReference>
<dbReference type="GO" id="GO:0031419">
    <property type="term" value="F:cobalamin binding"/>
    <property type="evidence" value="ECO:0007669"/>
    <property type="project" value="InterPro"/>
</dbReference>
<evidence type="ECO:0000313" key="6">
    <source>
        <dbReference type="EMBL" id="MST68175.1"/>
    </source>
</evidence>
<feature type="domain" description="B12-binding N-terminal" evidence="5">
    <location>
        <begin position="1"/>
        <end position="80"/>
    </location>
</feature>
<feature type="domain" description="B12-binding" evidence="4">
    <location>
        <begin position="81"/>
        <end position="203"/>
    </location>
</feature>
<evidence type="ECO:0000256" key="3">
    <source>
        <dbReference type="ARBA" id="ARBA00023285"/>
    </source>
</evidence>
<accession>A0A6A8M4E3</accession>
<comment type="caution">
    <text evidence="6">The sequence shown here is derived from an EMBL/GenBank/DDBJ whole genome shotgun (WGS) entry which is preliminary data.</text>
</comment>
<sequence length="203" mass="21573">MALQDGKKSRVTDLTRKALENELPADTILSRGLISGMTLVGEDFTAGKVFVPEMLMAAQCMNAATDILKPLLTAGPSDNSLGTAVIGTVKGDLHDIGKNLVKIMLEGQGIHVVDLGTDVSAEEFVESARENNAQLICCSAMLTTTMDEMRKVVDLVRKSPDMDHVKVMIGGAPTTQEYCDEIGADRYTVDAASAARAAAAMLQ</sequence>
<dbReference type="InterPro" id="IPR003759">
    <property type="entry name" value="Cbl-bd_cap"/>
</dbReference>
<dbReference type="FunFam" id="3.40.50.280:FF:000003">
    <property type="entry name" value="Dimethylamine methyltransferase corrinoid protein"/>
    <property type="match status" value="1"/>
</dbReference>
<dbReference type="GO" id="GO:0050667">
    <property type="term" value="P:homocysteine metabolic process"/>
    <property type="evidence" value="ECO:0007669"/>
    <property type="project" value="TreeGrafter"/>
</dbReference>
<dbReference type="Pfam" id="PF02607">
    <property type="entry name" value="B12-binding_2"/>
    <property type="match status" value="1"/>
</dbReference>
<organism evidence="6">
    <name type="scientific">Baileyella intestinalis</name>
    <dbReference type="NCBI Taxonomy" id="2606709"/>
    <lineage>
        <taxon>Bacteria</taxon>
        <taxon>Bacillati</taxon>
        <taxon>Bacillota</taxon>
        <taxon>Clostridia</taxon>
        <taxon>Peptostreptococcales</taxon>
        <taxon>Anaerovoracaceae</taxon>
        <taxon>Baileyella</taxon>
    </lineage>
</organism>
<dbReference type="SUPFAM" id="SSF47644">
    <property type="entry name" value="Methionine synthase domain"/>
    <property type="match status" value="1"/>
</dbReference>
<dbReference type="PANTHER" id="PTHR45833:SF1">
    <property type="entry name" value="METHIONINE SYNTHASE"/>
    <property type="match status" value="1"/>
</dbReference>
<dbReference type="EMBL" id="VUNB01000001">
    <property type="protein sequence ID" value="MST68175.1"/>
    <property type="molecule type" value="Genomic_DNA"/>
</dbReference>
<evidence type="ECO:0000259" key="4">
    <source>
        <dbReference type="PROSITE" id="PS51332"/>
    </source>
</evidence>
<dbReference type="SUPFAM" id="SSF52242">
    <property type="entry name" value="Cobalamin (vitamin B12)-binding domain"/>
    <property type="match status" value="1"/>
</dbReference>
<proteinExistence type="inferred from homology"/>
<reference evidence="6" key="1">
    <citation type="submission" date="2019-09" db="EMBL/GenBank/DDBJ databases">
        <title>In-depth cultivation of the pig gut microbiome towards novel bacterial diversity and tailored functional studies.</title>
        <authorList>
            <person name="Wylensek D."/>
            <person name="Hitch T.C.A."/>
            <person name="Clavel T."/>
        </authorList>
    </citation>
    <scope>NUCLEOTIDE SEQUENCE</scope>
    <source>
        <strain evidence="6">RF-744-FAT-WT-3</strain>
    </source>
</reference>
<keyword evidence="2" id="KW-0479">Metal-binding</keyword>
<dbReference type="InterPro" id="IPR036724">
    <property type="entry name" value="Cobalamin-bd_sf"/>
</dbReference>
<dbReference type="InterPro" id="IPR050554">
    <property type="entry name" value="Met_Synthase/Corrinoid"/>
</dbReference>
<dbReference type="SMART" id="SM01018">
    <property type="entry name" value="B12-binding_2"/>
    <property type="match status" value="1"/>
</dbReference>
<protein>
    <submittedName>
        <fullName evidence="6">Cobalamin-binding protein</fullName>
    </submittedName>
</protein>
<gene>
    <name evidence="6" type="ORF">FYJ66_00930</name>
</gene>
<dbReference type="AlphaFoldDB" id="A0A6A8M4E3"/>
<keyword evidence="3" id="KW-0170">Cobalt</keyword>
<evidence type="ECO:0000256" key="2">
    <source>
        <dbReference type="ARBA" id="ARBA00022723"/>
    </source>
</evidence>
<dbReference type="PROSITE" id="PS51332">
    <property type="entry name" value="B12_BINDING"/>
    <property type="match status" value="1"/>
</dbReference>
<dbReference type="GO" id="GO:0005829">
    <property type="term" value="C:cytosol"/>
    <property type="evidence" value="ECO:0007669"/>
    <property type="project" value="TreeGrafter"/>
</dbReference>
<dbReference type="CDD" id="cd02070">
    <property type="entry name" value="corrinoid_protein_B12-BD"/>
    <property type="match status" value="1"/>
</dbReference>
<comment type="similarity">
    <text evidence="1">Belongs to the methylamine corrinoid protein family.</text>
</comment>
<dbReference type="PANTHER" id="PTHR45833">
    <property type="entry name" value="METHIONINE SYNTHASE"/>
    <property type="match status" value="1"/>
</dbReference>
<dbReference type="Gene3D" id="3.40.50.280">
    <property type="entry name" value="Cobalamin-binding domain"/>
    <property type="match status" value="1"/>
</dbReference>
<dbReference type="InterPro" id="IPR036594">
    <property type="entry name" value="Meth_synthase_dom"/>
</dbReference>